<keyword evidence="1" id="KW-1133">Transmembrane helix</keyword>
<organism evidence="2 3">
    <name type="scientific">Phenylobacterium montanum</name>
    <dbReference type="NCBI Taxonomy" id="2823693"/>
    <lineage>
        <taxon>Bacteria</taxon>
        <taxon>Pseudomonadati</taxon>
        <taxon>Pseudomonadota</taxon>
        <taxon>Alphaproteobacteria</taxon>
        <taxon>Caulobacterales</taxon>
        <taxon>Caulobacteraceae</taxon>
        <taxon>Phenylobacterium</taxon>
    </lineage>
</organism>
<reference evidence="2" key="1">
    <citation type="submission" date="2021-04" db="EMBL/GenBank/DDBJ databases">
        <title>The complete genome sequence of Caulobacter sp. S6.</title>
        <authorList>
            <person name="Tang Y."/>
            <person name="Ouyang W."/>
            <person name="Liu Q."/>
            <person name="Huang B."/>
            <person name="Guo Z."/>
            <person name="Lei P."/>
        </authorList>
    </citation>
    <scope>NUCLEOTIDE SEQUENCE</scope>
    <source>
        <strain evidence="2">S6</strain>
    </source>
</reference>
<protein>
    <recommendedName>
        <fullName evidence="4">VanZ family protein</fullName>
    </recommendedName>
</protein>
<name>A0A975ITD8_9CAUL</name>
<evidence type="ECO:0000313" key="2">
    <source>
        <dbReference type="EMBL" id="QUD86762.1"/>
    </source>
</evidence>
<gene>
    <name evidence="2" type="ORF">KCG34_17005</name>
</gene>
<evidence type="ECO:0000313" key="3">
    <source>
        <dbReference type="Proteomes" id="UP000676409"/>
    </source>
</evidence>
<dbReference type="RefSeq" id="WP_211936815.1">
    <property type="nucleotide sequence ID" value="NZ_CP073078.1"/>
</dbReference>
<keyword evidence="3" id="KW-1185">Reference proteome</keyword>
<accession>A0A975ITD8</accession>
<keyword evidence="1" id="KW-0812">Transmembrane</keyword>
<dbReference type="AlphaFoldDB" id="A0A975ITD8"/>
<evidence type="ECO:0000256" key="1">
    <source>
        <dbReference type="SAM" id="Phobius"/>
    </source>
</evidence>
<feature type="transmembrane region" description="Helical" evidence="1">
    <location>
        <begin position="12"/>
        <end position="36"/>
    </location>
</feature>
<dbReference type="EMBL" id="CP073078">
    <property type="protein sequence ID" value="QUD86762.1"/>
    <property type="molecule type" value="Genomic_DNA"/>
</dbReference>
<feature type="transmembrane region" description="Helical" evidence="1">
    <location>
        <begin position="48"/>
        <end position="66"/>
    </location>
</feature>
<keyword evidence="1" id="KW-0472">Membrane</keyword>
<dbReference type="Proteomes" id="UP000676409">
    <property type="component" value="Chromosome"/>
</dbReference>
<sequence length="131" mass="14363">MQRLSYYPDNGPWAVAARLGFLISLVAVSFAALAPAGWVPRLLFSRHLEHFAAFYVATVMACAALPRARLMHVGLGMTLFAVGLELLRVLPSQNRAWAVEAGQADIGGVLAALAPIVVERFRSWFDPRETR</sequence>
<evidence type="ECO:0008006" key="4">
    <source>
        <dbReference type="Google" id="ProtNLM"/>
    </source>
</evidence>
<proteinExistence type="predicted"/>
<dbReference type="KEGG" id="caul:KCG34_17005"/>